<keyword evidence="1" id="KW-1133">Transmembrane helix</keyword>
<reference evidence="4" key="1">
    <citation type="submission" date="2017-10" db="EMBL/GenBank/DDBJ databases">
        <title>Rapid genome shrinkage in a self-fertile nematode reveals novel sperm competition proteins.</title>
        <authorList>
            <person name="Yin D."/>
            <person name="Schwarz E.M."/>
            <person name="Thomas C.G."/>
            <person name="Felde R.L."/>
            <person name="Korf I.F."/>
            <person name="Cutter A.D."/>
            <person name="Schartner C.M."/>
            <person name="Ralston E.J."/>
            <person name="Meyer B.J."/>
            <person name="Haag E.S."/>
        </authorList>
    </citation>
    <scope>NUCLEOTIDE SEQUENCE [LARGE SCALE GENOMIC DNA]</scope>
    <source>
        <strain evidence="4">JU1422</strain>
    </source>
</reference>
<dbReference type="AlphaFoldDB" id="A0A2G5TSX0"/>
<name>A0A2G5TSX0_9PELO</name>
<dbReference type="Proteomes" id="UP000230233">
    <property type="component" value="Chromosome V"/>
</dbReference>
<proteinExistence type="predicted"/>
<keyword evidence="1" id="KW-0472">Membrane</keyword>
<accession>A0A2G5TSX0</accession>
<evidence type="ECO:0000256" key="2">
    <source>
        <dbReference type="SAM" id="SignalP"/>
    </source>
</evidence>
<feature type="transmembrane region" description="Helical" evidence="1">
    <location>
        <begin position="466"/>
        <end position="483"/>
    </location>
</feature>
<sequence length="490" mass="58953">MRLLLVTLLILHYLPLKNAKSFYEFRLPEIQIEMNHTVKIWNEIGLLDPNRTDIRFLFHSSQFGFKNPNFIRNVSDFLLMDNSFSTFNLIADATDDILESSENSSDFFEKPTLWIIDFQSLDYAKIFPQFEIRQLSCDEFGEFENFGKNRKFENFDILLLETNSECGLKIHEEISKNSDFVLQSLALKWKFYDIILMETAETTNYTYSPYPEYRKELWKVEDIKKQRYFQNIYIDALEEMFRAWSDRWHSVEIQLVLSLSARWAGHGIFDMRFFNVFYTLRKLFYFVISKSPLPEWPRWSHFVYMANHIFRLLPVQNNRNTVARQLMILEFIYIVAKYTVDDIRSVIWPYILVNEIIDLFSVYKFRTTEWLPFELQLVKILETSYHFILLNQYPDFSVLIWLLVIFSLQLSSFFLYFRYPPMFWTVPIFDIPPVFGTKNRYMIYTRHVAIAFVLLTFWALSGGIEHGTVIMLFFLTLTVYHFLKYKNLLH</sequence>
<evidence type="ECO:0000313" key="3">
    <source>
        <dbReference type="EMBL" id="PIC30076.1"/>
    </source>
</evidence>
<dbReference type="EMBL" id="PDUG01000005">
    <property type="protein sequence ID" value="PIC30076.1"/>
    <property type="molecule type" value="Genomic_DNA"/>
</dbReference>
<keyword evidence="1" id="KW-0812">Transmembrane</keyword>
<evidence type="ECO:0000313" key="4">
    <source>
        <dbReference type="Proteomes" id="UP000230233"/>
    </source>
</evidence>
<organism evidence="3 4">
    <name type="scientific">Caenorhabditis nigoni</name>
    <dbReference type="NCBI Taxonomy" id="1611254"/>
    <lineage>
        <taxon>Eukaryota</taxon>
        <taxon>Metazoa</taxon>
        <taxon>Ecdysozoa</taxon>
        <taxon>Nematoda</taxon>
        <taxon>Chromadorea</taxon>
        <taxon>Rhabditida</taxon>
        <taxon>Rhabditina</taxon>
        <taxon>Rhabditomorpha</taxon>
        <taxon>Rhabditoidea</taxon>
        <taxon>Rhabditidae</taxon>
        <taxon>Peloderinae</taxon>
        <taxon>Caenorhabditis</taxon>
    </lineage>
</organism>
<feature type="chain" id="PRO_5013599710" evidence="2">
    <location>
        <begin position="20"/>
        <end position="490"/>
    </location>
</feature>
<comment type="caution">
    <text evidence="3">The sequence shown here is derived from an EMBL/GenBank/DDBJ whole genome shotgun (WGS) entry which is preliminary data.</text>
</comment>
<evidence type="ECO:0000256" key="1">
    <source>
        <dbReference type="SAM" id="Phobius"/>
    </source>
</evidence>
<protein>
    <submittedName>
        <fullName evidence="3">Uncharacterized protein</fullName>
    </submittedName>
</protein>
<feature type="transmembrane region" description="Helical" evidence="1">
    <location>
        <begin position="398"/>
        <end position="417"/>
    </location>
</feature>
<keyword evidence="2" id="KW-0732">Signal</keyword>
<feature type="signal peptide" evidence="2">
    <location>
        <begin position="1"/>
        <end position="19"/>
    </location>
</feature>
<feature type="transmembrane region" description="Helical" evidence="1">
    <location>
        <begin position="441"/>
        <end position="460"/>
    </location>
</feature>
<keyword evidence="4" id="KW-1185">Reference proteome</keyword>
<gene>
    <name evidence="3" type="primary">Cnig_chr_V.g21441</name>
    <name evidence="3" type="ORF">B9Z55_021441</name>
</gene>